<evidence type="ECO:0000313" key="1">
    <source>
        <dbReference type="EMBL" id="XBM49951.1"/>
    </source>
</evidence>
<gene>
    <name evidence="1" type="ORF">AAME72_08790</name>
</gene>
<dbReference type="EMBL" id="CP157390">
    <property type="protein sequence ID" value="XBM49951.1"/>
    <property type="molecule type" value="Genomic_DNA"/>
</dbReference>
<organism evidence="1">
    <name type="scientific">Leifsonia sp. NPDC080035</name>
    <dbReference type="NCBI Taxonomy" id="3143936"/>
    <lineage>
        <taxon>Bacteria</taxon>
        <taxon>Bacillati</taxon>
        <taxon>Actinomycetota</taxon>
        <taxon>Actinomycetes</taxon>
        <taxon>Micrococcales</taxon>
        <taxon>Microbacteriaceae</taxon>
        <taxon>Leifsonia</taxon>
    </lineage>
</organism>
<name>A0AAU7GJ93_9MICO</name>
<dbReference type="RefSeq" id="WP_348789861.1">
    <property type="nucleotide sequence ID" value="NZ_CP157390.1"/>
</dbReference>
<proteinExistence type="predicted"/>
<accession>A0AAU7GJ93</accession>
<reference evidence="1" key="1">
    <citation type="submission" date="2024-05" db="EMBL/GenBank/DDBJ databases">
        <title>The Natural Products Discovery Center: Release of the First 8490 Sequenced Strains for Exploring Actinobacteria Biosynthetic Diversity.</title>
        <authorList>
            <person name="Kalkreuter E."/>
            <person name="Kautsar S.A."/>
            <person name="Yang D."/>
            <person name="Bader C.D."/>
            <person name="Teijaro C.N."/>
            <person name="Fluegel L."/>
            <person name="Davis C.M."/>
            <person name="Simpson J.R."/>
            <person name="Lauterbach L."/>
            <person name="Steele A.D."/>
            <person name="Gui C."/>
            <person name="Meng S."/>
            <person name="Li G."/>
            <person name="Viehrig K."/>
            <person name="Ye F."/>
            <person name="Su P."/>
            <person name="Kiefer A.F."/>
            <person name="Nichols A."/>
            <person name="Cepeda A.J."/>
            <person name="Yan W."/>
            <person name="Fan B."/>
            <person name="Jiang Y."/>
            <person name="Adhikari A."/>
            <person name="Zheng C.-J."/>
            <person name="Schuster L."/>
            <person name="Cowan T.M."/>
            <person name="Smanski M.J."/>
            <person name="Chevrette M.G."/>
            <person name="de Carvalho L.P.S."/>
            <person name="Shen B."/>
        </authorList>
    </citation>
    <scope>NUCLEOTIDE SEQUENCE</scope>
    <source>
        <strain evidence="1">NPDC080035</strain>
    </source>
</reference>
<sequence>MTKIVGFIGTSPFKRWMFTTEREIDGKHQSVWMQGEVEYITLLKEKVCQ</sequence>
<protein>
    <submittedName>
        <fullName evidence="1">Uncharacterized protein</fullName>
    </submittedName>
</protein>
<dbReference type="AlphaFoldDB" id="A0AAU7GJ93"/>